<gene>
    <name evidence="6" type="ORF">GCM10010387_18220</name>
</gene>
<accession>A0A918PW03</accession>
<evidence type="ECO:0000313" key="6">
    <source>
        <dbReference type="EMBL" id="GGZ25096.1"/>
    </source>
</evidence>
<evidence type="ECO:0008006" key="8">
    <source>
        <dbReference type="Google" id="ProtNLM"/>
    </source>
</evidence>
<dbReference type="GO" id="GO:0016787">
    <property type="term" value="F:hydrolase activity"/>
    <property type="evidence" value="ECO:0007669"/>
    <property type="project" value="UniProtKB-KW"/>
</dbReference>
<dbReference type="InterPro" id="IPR013517">
    <property type="entry name" value="FG-GAP"/>
</dbReference>
<dbReference type="Gene3D" id="2.130.10.130">
    <property type="entry name" value="Integrin alpha, N-terminal"/>
    <property type="match status" value="3"/>
</dbReference>
<keyword evidence="7" id="KW-1185">Reference proteome</keyword>
<keyword evidence="3" id="KW-0378">Hydrolase</keyword>
<dbReference type="EMBL" id="BMWG01000003">
    <property type="protein sequence ID" value="GGZ25096.1"/>
    <property type="molecule type" value="Genomic_DNA"/>
</dbReference>
<name>A0A918PW03_9ACTN</name>
<evidence type="ECO:0000256" key="3">
    <source>
        <dbReference type="ARBA" id="ARBA00022801"/>
    </source>
</evidence>
<dbReference type="PANTHER" id="PTHR23221">
    <property type="entry name" value="GLYCOSYLPHOSPHATIDYLINOSITOL PHOSPHOLIPASE D"/>
    <property type="match status" value="1"/>
</dbReference>
<dbReference type="PANTHER" id="PTHR23221:SF7">
    <property type="entry name" value="PHOSPHATIDYLINOSITOL-GLYCAN-SPECIFIC PHOSPHOLIPASE D"/>
    <property type="match status" value="1"/>
</dbReference>
<evidence type="ECO:0000256" key="4">
    <source>
        <dbReference type="ARBA" id="ARBA00023180"/>
    </source>
</evidence>
<comment type="caution">
    <text evidence="6">The sequence shown here is derived from an EMBL/GenBank/DDBJ whole genome shotgun (WGS) entry which is preliminary data.</text>
</comment>
<evidence type="ECO:0000313" key="7">
    <source>
        <dbReference type="Proteomes" id="UP000630936"/>
    </source>
</evidence>
<proteinExistence type="predicted"/>
<reference evidence="6" key="2">
    <citation type="submission" date="2020-09" db="EMBL/GenBank/DDBJ databases">
        <authorList>
            <person name="Sun Q."/>
            <person name="Ohkuma M."/>
        </authorList>
    </citation>
    <scope>NUCLEOTIDE SEQUENCE</scope>
    <source>
        <strain evidence="6">JCM 4988</strain>
    </source>
</reference>
<keyword evidence="1 5" id="KW-0732">Signal</keyword>
<organism evidence="6 7">
    <name type="scientific">Streptomyces inusitatus</name>
    <dbReference type="NCBI Taxonomy" id="68221"/>
    <lineage>
        <taxon>Bacteria</taxon>
        <taxon>Bacillati</taxon>
        <taxon>Actinomycetota</taxon>
        <taxon>Actinomycetes</taxon>
        <taxon>Kitasatosporales</taxon>
        <taxon>Streptomycetaceae</taxon>
        <taxon>Streptomyces</taxon>
    </lineage>
</organism>
<dbReference type="Pfam" id="PF01839">
    <property type="entry name" value="FG-GAP"/>
    <property type="match status" value="1"/>
</dbReference>
<dbReference type="PROSITE" id="PS51470">
    <property type="entry name" value="FG_GAP"/>
    <property type="match status" value="2"/>
</dbReference>
<reference evidence="6" key="1">
    <citation type="journal article" date="2014" name="Int. J. Syst. Evol. Microbiol.">
        <title>Complete genome sequence of Corynebacterium casei LMG S-19264T (=DSM 44701T), isolated from a smear-ripened cheese.</title>
        <authorList>
            <consortium name="US DOE Joint Genome Institute (JGI-PGF)"/>
            <person name="Walter F."/>
            <person name="Albersmeier A."/>
            <person name="Kalinowski J."/>
            <person name="Ruckert C."/>
        </authorList>
    </citation>
    <scope>NUCLEOTIDE SEQUENCE</scope>
    <source>
        <strain evidence="6">JCM 4988</strain>
    </source>
</reference>
<dbReference type="Proteomes" id="UP000630936">
    <property type="component" value="Unassembled WGS sequence"/>
</dbReference>
<dbReference type="SUPFAM" id="SSF69318">
    <property type="entry name" value="Integrin alpha N-terminal domain"/>
    <property type="match status" value="1"/>
</dbReference>
<evidence type="ECO:0000256" key="1">
    <source>
        <dbReference type="ARBA" id="ARBA00022729"/>
    </source>
</evidence>
<keyword evidence="2" id="KW-0677">Repeat</keyword>
<dbReference type="InterPro" id="IPR028994">
    <property type="entry name" value="Integrin_alpha_N"/>
</dbReference>
<feature type="signal peptide" evidence="5">
    <location>
        <begin position="1"/>
        <end position="48"/>
    </location>
</feature>
<keyword evidence="4" id="KW-0325">Glycoprotein</keyword>
<sequence>MRPGYQPGRTQQKIGTLMRTHLRLGLATATAAALTGGLLGLSTGTAAAAPAKPAQTKPAKPAKYADDFNGDGYRDYATTESDDAVRVTYGTKSGIGTKTKVFHQNSPGIPGTRDREEDMFGEAMATADFNGDGYADLAVSDPTETVGSRGLAGLVTIVWGSKSGLGSKATALPLAKPYADQWFGSHLATGDFNGDGRPDLAVTDATSVHIYRGGFSSKNGGTGKVTHHKPSGNVLNEPSGLVAGKVTKDRATDLYVLGVGELNADRSTSGSWFLRGGSTIKAGKPKTYNSSAPDFAPAGVIADFDKDGYGDLAVGDTGYKDEAGSVIVMRGTANGPGSSYRLTQDTPGIATRMSMRDGFGVSLSAGDTNRDGYPDLAAGTMETIGSAEWAGGVHVLRGSKKGLTGTGSQWITRDTKGIPGKPSEVDMFAFDIRLRDDDRDGDADLFVSTGYHEKTSLLLKAGPTGITTGSPRELRIRTDFPQ</sequence>
<feature type="chain" id="PRO_5037908348" description="Integrin-like protein" evidence="5">
    <location>
        <begin position="49"/>
        <end position="482"/>
    </location>
</feature>
<dbReference type="Pfam" id="PF13517">
    <property type="entry name" value="FG-GAP_3"/>
    <property type="match status" value="1"/>
</dbReference>
<dbReference type="SMART" id="SM00191">
    <property type="entry name" value="Int_alpha"/>
    <property type="match status" value="4"/>
</dbReference>
<evidence type="ECO:0000256" key="2">
    <source>
        <dbReference type="ARBA" id="ARBA00022737"/>
    </source>
</evidence>
<dbReference type="AlphaFoldDB" id="A0A918PW03"/>
<protein>
    <recommendedName>
        <fullName evidence="8">Integrin-like protein</fullName>
    </recommendedName>
</protein>
<evidence type="ECO:0000256" key="5">
    <source>
        <dbReference type="SAM" id="SignalP"/>
    </source>
</evidence>
<dbReference type="InterPro" id="IPR013519">
    <property type="entry name" value="Int_alpha_beta-p"/>
</dbReference>